<feature type="binding site" evidence="7">
    <location>
        <position position="127"/>
    </location>
    <ligand>
        <name>Fe cation</name>
        <dbReference type="ChEBI" id="CHEBI:24875"/>
        <label>1</label>
    </ligand>
</feature>
<dbReference type="InterPro" id="IPR001519">
    <property type="entry name" value="Ferritin"/>
</dbReference>
<evidence type="ECO:0000259" key="9">
    <source>
        <dbReference type="PROSITE" id="PS50905"/>
    </source>
</evidence>
<sequence>MITKKLEAAINDQITAEFWSSNLYLQMAFYLEKEGWDGFAHWMYKQAEEEKEHALDMAHYLIKRGGEAKMAMIDVVPAGWGSVLEVFEHVYQHECHVSELINTVVDAASAEKDKATQDFFWKYVREQVEEEATAAGIVDKLKKAGDNGLLFVDSQFAQR</sequence>
<dbReference type="GO" id="GO:0008199">
    <property type="term" value="F:ferric iron binding"/>
    <property type="evidence" value="ECO:0007669"/>
    <property type="project" value="InterPro"/>
</dbReference>
<dbReference type="CDD" id="cd01055">
    <property type="entry name" value="Nonheme_Ferritin"/>
    <property type="match status" value="1"/>
</dbReference>
<evidence type="ECO:0000256" key="3">
    <source>
        <dbReference type="ARBA" id="ARBA00022723"/>
    </source>
</evidence>
<evidence type="ECO:0000256" key="4">
    <source>
        <dbReference type="ARBA" id="ARBA00023002"/>
    </source>
</evidence>
<feature type="binding site" evidence="7">
    <location>
        <position position="17"/>
    </location>
    <ligand>
        <name>Fe cation</name>
        <dbReference type="ChEBI" id="CHEBI:24875"/>
        <label>1</label>
    </ligand>
</feature>
<dbReference type="AlphaFoldDB" id="A0A9D9ERZ1"/>
<evidence type="ECO:0000313" key="11">
    <source>
        <dbReference type="Proteomes" id="UP000823661"/>
    </source>
</evidence>
<comment type="subcellular location">
    <subcellularLocation>
        <location evidence="8">Cytoplasm</location>
    </subcellularLocation>
</comment>
<evidence type="ECO:0000256" key="5">
    <source>
        <dbReference type="ARBA" id="ARBA00023004"/>
    </source>
</evidence>
<comment type="similarity">
    <text evidence="1 8">Belongs to the ferritin family. Prokaryotic subfamily.</text>
</comment>
<dbReference type="EC" id="1.16.3.2" evidence="8"/>
<comment type="caution">
    <text evidence="10">The sequence shown here is derived from an EMBL/GenBank/DDBJ whole genome shotgun (WGS) entry which is preliminary data.</text>
</comment>
<evidence type="ECO:0000256" key="7">
    <source>
        <dbReference type="PIRSR" id="PIRSR601519-1"/>
    </source>
</evidence>
<dbReference type="PROSITE" id="PS50905">
    <property type="entry name" value="FERRITIN_LIKE"/>
    <property type="match status" value="1"/>
</dbReference>
<dbReference type="Gene3D" id="1.20.1260.10">
    <property type="match status" value="1"/>
</dbReference>
<dbReference type="PANTHER" id="PTHR11431:SF127">
    <property type="entry name" value="BACTERIAL NON-HEME FERRITIN"/>
    <property type="match status" value="1"/>
</dbReference>
<keyword evidence="4" id="KW-0560">Oxidoreductase</keyword>
<keyword evidence="5 7" id="KW-0408">Iron</keyword>
<dbReference type="GO" id="GO:0006879">
    <property type="term" value="P:intracellular iron ion homeostasis"/>
    <property type="evidence" value="ECO:0007669"/>
    <property type="project" value="UniProtKB-KW"/>
</dbReference>
<dbReference type="Pfam" id="PF00210">
    <property type="entry name" value="Ferritin"/>
    <property type="match status" value="1"/>
</dbReference>
<keyword evidence="2 8" id="KW-0409">Iron storage</keyword>
<evidence type="ECO:0000256" key="8">
    <source>
        <dbReference type="RuleBase" id="RU361145"/>
    </source>
</evidence>
<dbReference type="PANTHER" id="PTHR11431">
    <property type="entry name" value="FERRITIN"/>
    <property type="match status" value="1"/>
</dbReference>
<evidence type="ECO:0000256" key="6">
    <source>
        <dbReference type="ARBA" id="ARBA00054546"/>
    </source>
</evidence>
<reference evidence="10" key="2">
    <citation type="journal article" date="2021" name="PeerJ">
        <title>Extensive microbial diversity within the chicken gut microbiome revealed by metagenomics and culture.</title>
        <authorList>
            <person name="Gilroy R."/>
            <person name="Ravi A."/>
            <person name="Getino M."/>
            <person name="Pursley I."/>
            <person name="Horton D.L."/>
            <person name="Alikhan N.F."/>
            <person name="Baker D."/>
            <person name="Gharbi K."/>
            <person name="Hall N."/>
            <person name="Watson M."/>
            <person name="Adriaenssens E.M."/>
            <person name="Foster-Nyarko E."/>
            <person name="Jarju S."/>
            <person name="Secka A."/>
            <person name="Antonio M."/>
            <person name="Oren A."/>
            <person name="Chaudhuri R.R."/>
            <person name="La Ragione R."/>
            <person name="Hildebrand F."/>
            <person name="Pallen M.J."/>
        </authorList>
    </citation>
    <scope>NUCLEOTIDE SEQUENCE</scope>
    <source>
        <strain evidence="10">B1-20833</strain>
    </source>
</reference>
<dbReference type="FunFam" id="1.20.1260.10:FF:000001">
    <property type="entry name" value="Non-heme ferritin"/>
    <property type="match status" value="1"/>
</dbReference>
<dbReference type="SUPFAM" id="SSF47240">
    <property type="entry name" value="Ferritin-like"/>
    <property type="match status" value="1"/>
</dbReference>
<comment type="function">
    <text evidence="8">Iron-storage protein.</text>
</comment>
<dbReference type="InterPro" id="IPR008331">
    <property type="entry name" value="Ferritin_DPS_dom"/>
</dbReference>
<reference evidence="10" key="1">
    <citation type="submission" date="2020-10" db="EMBL/GenBank/DDBJ databases">
        <authorList>
            <person name="Gilroy R."/>
        </authorList>
    </citation>
    <scope>NUCLEOTIDE SEQUENCE</scope>
    <source>
        <strain evidence="10">B1-20833</strain>
    </source>
</reference>
<comment type="function">
    <text evidence="6">May alleviate iron toxicity in the presence of oxygen.</text>
</comment>
<dbReference type="EMBL" id="JADIMI010000036">
    <property type="protein sequence ID" value="MBO8452003.1"/>
    <property type="molecule type" value="Genomic_DNA"/>
</dbReference>
<dbReference type="InterPro" id="IPR041719">
    <property type="entry name" value="Ferritin_prok"/>
</dbReference>
<feature type="binding site" evidence="7">
    <location>
        <position position="50"/>
    </location>
    <ligand>
        <name>Fe cation</name>
        <dbReference type="ChEBI" id="CHEBI:24875"/>
        <label>1</label>
    </ligand>
</feature>
<feature type="binding site" evidence="7">
    <location>
        <position position="53"/>
    </location>
    <ligand>
        <name>Fe cation</name>
        <dbReference type="ChEBI" id="CHEBI:24875"/>
        <label>1</label>
    </ligand>
</feature>
<dbReference type="InterPro" id="IPR009040">
    <property type="entry name" value="Ferritin-like_diiron"/>
</dbReference>
<accession>A0A9D9ERZ1</accession>
<dbReference type="InterPro" id="IPR009078">
    <property type="entry name" value="Ferritin-like_SF"/>
</dbReference>
<dbReference type="GO" id="GO:0042802">
    <property type="term" value="F:identical protein binding"/>
    <property type="evidence" value="ECO:0007669"/>
    <property type="project" value="UniProtKB-ARBA"/>
</dbReference>
<keyword evidence="8" id="KW-0963">Cytoplasm</keyword>
<feature type="domain" description="Ferritin-like diiron" evidence="9">
    <location>
        <begin position="1"/>
        <end position="145"/>
    </location>
</feature>
<dbReference type="InterPro" id="IPR012347">
    <property type="entry name" value="Ferritin-like"/>
</dbReference>
<proteinExistence type="inferred from homology"/>
<dbReference type="GO" id="GO:0005829">
    <property type="term" value="C:cytosol"/>
    <property type="evidence" value="ECO:0007669"/>
    <property type="project" value="TreeGrafter"/>
</dbReference>
<dbReference type="Proteomes" id="UP000823661">
    <property type="component" value="Unassembled WGS sequence"/>
</dbReference>
<dbReference type="GO" id="GO:0004322">
    <property type="term" value="F:ferroxidase activity"/>
    <property type="evidence" value="ECO:0007669"/>
    <property type="project" value="TreeGrafter"/>
</dbReference>
<evidence type="ECO:0000256" key="1">
    <source>
        <dbReference type="ARBA" id="ARBA00006950"/>
    </source>
</evidence>
<feature type="binding site" evidence="7">
    <location>
        <position position="94"/>
    </location>
    <ligand>
        <name>Fe cation</name>
        <dbReference type="ChEBI" id="CHEBI:24875"/>
        <label>1</label>
    </ligand>
</feature>
<evidence type="ECO:0000313" key="10">
    <source>
        <dbReference type="EMBL" id="MBO8452003.1"/>
    </source>
</evidence>
<dbReference type="GO" id="GO:0006826">
    <property type="term" value="P:iron ion transport"/>
    <property type="evidence" value="ECO:0007669"/>
    <property type="project" value="InterPro"/>
</dbReference>
<dbReference type="GO" id="GO:0008198">
    <property type="term" value="F:ferrous iron binding"/>
    <property type="evidence" value="ECO:0007669"/>
    <property type="project" value="TreeGrafter"/>
</dbReference>
<keyword evidence="3 7" id="KW-0479">Metal-binding</keyword>
<protein>
    <recommendedName>
        <fullName evidence="8">Ferritin</fullName>
        <ecNumber evidence="8">1.16.3.2</ecNumber>
    </recommendedName>
</protein>
<evidence type="ECO:0000256" key="2">
    <source>
        <dbReference type="ARBA" id="ARBA00022434"/>
    </source>
</evidence>
<gene>
    <name evidence="10" type="ORF">IAC06_03850</name>
</gene>
<comment type="catalytic activity">
    <reaction evidence="8">
        <text>4 Fe(2+) + O2 + 6 H2O = 4 iron(III) oxide-hydroxide + 12 H(+)</text>
        <dbReference type="Rhea" id="RHEA:11972"/>
        <dbReference type="ChEBI" id="CHEBI:15377"/>
        <dbReference type="ChEBI" id="CHEBI:15378"/>
        <dbReference type="ChEBI" id="CHEBI:15379"/>
        <dbReference type="ChEBI" id="CHEBI:29033"/>
        <dbReference type="ChEBI" id="CHEBI:78619"/>
        <dbReference type="EC" id="1.16.3.2"/>
    </reaction>
</comment>
<name>A0A9D9ERZ1_9BACT</name>
<organism evidence="10 11">
    <name type="scientific">Candidatus Cryptobacteroides intestinavium</name>
    <dbReference type="NCBI Taxonomy" id="2840766"/>
    <lineage>
        <taxon>Bacteria</taxon>
        <taxon>Pseudomonadati</taxon>
        <taxon>Bacteroidota</taxon>
        <taxon>Bacteroidia</taxon>
        <taxon>Bacteroidales</taxon>
        <taxon>Candidatus Cryptobacteroides</taxon>
    </lineage>
</organism>